<reference evidence="2 4" key="1">
    <citation type="submission" date="2018-06" db="EMBL/GenBank/DDBJ databases">
        <title>Occurrence of a novel blaKPC-2- and qnrS2- harbouring IncP6 plasmid from Aeromonas taiwanensis isolates recovered from the river sediments.</title>
        <authorList>
            <person name="Zheng B."/>
            <person name="Yu X."/>
            <person name="Xiao Y."/>
        </authorList>
    </citation>
    <scope>NUCLEOTIDE SEQUENCE [LARGE SCALE GENOMIC DNA]</scope>
    <source>
        <strain evidence="1 3">1713</strain>
        <strain evidence="2 4">198</strain>
    </source>
</reference>
<dbReference type="AlphaFoldDB" id="A0A5F0KFU0"/>
<dbReference type="CDD" id="cd07067">
    <property type="entry name" value="HP_PGM_like"/>
    <property type="match status" value="1"/>
</dbReference>
<dbReference type="RefSeq" id="WP_134694488.1">
    <property type="nucleotide sequence ID" value="NZ_QORJ01000002.1"/>
</dbReference>
<accession>A0A5F0KFU0</accession>
<dbReference type="EMBL" id="QORK01000002">
    <property type="protein sequence ID" value="TFF83433.1"/>
    <property type="molecule type" value="Genomic_DNA"/>
</dbReference>
<proteinExistence type="predicted"/>
<dbReference type="PANTHER" id="PTHR47623:SF1">
    <property type="entry name" value="OS09G0287300 PROTEIN"/>
    <property type="match status" value="1"/>
</dbReference>
<protein>
    <submittedName>
        <fullName evidence="2">Histidine phosphatase family protein</fullName>
    </submittedName>
</protein>
<dbReference type="OrthoDB" id="9810154at2"/>
<dbReference type="Gene3D" id="3.40.50.1240">
    <property type="entry name" value="Phosphoglycerate mutase-like"/>
    <property type="match status" value="1"/>
</dbReference>
<comment type="caution">
    <text evidence="2">The sequence shown here is derived from an EMBL/GenBank/DDBJ whole genome shotgun (WGS) entry which is preliminary data.</text>
</comment>
<organism evidence="2 4">
    <name type="scientific">Aeromonas taiwanensis</name>
    <dbReference type="NCBI Taxonomy" id="633417"/>
    <lineage>
        <taxon>Bacteria</taxon>
        <taxon>Pseudomonadati</taxon>
        <taxon>Pseudomonadota</taxon>
        <taxon>Gammaproteobacteria</taxon>
        <taxon>Aeromonadales</taxon>
        <taxon>Aeromonadaceae</taxon>
        <taxon>Aeromonas</taxon>
    </lineage>
</organism>
<dbReference type="Proteomes" id="UP000297720">
    <property type="component" value="Unassembled WGS sequence"/>
</dbReference>
<evidence type="ECO:0000313" key="1">
    <source>
        <dbReference type="EMBL" id="TFF80908.1"/>
    </source>
</evidence>
<evidence type="ECO:0000313" key="4">
    <source>
        <dbReference type="Proteomes" id="UP000297914"/>
    </source>
</evidence>
<dbReference type="EMBL" id="QORL01000002">
    <property type="protein sequence ID" value="TFF80908.1"/>
    <property type="molecule type" value="Genomic_DNA"/>
</dbReference>
<evidence type="ECO:0000313" key="2">
    <source>
        <dbReference type="EMBL" id="TFF83433.1"/>
    </source>
</evidence>
<evidence type="ECO:0000313" key="3">
    <source>
        <dbReference type="Proteomes" id="UP000297720"/>
    </source>
</evidence>
<dbReference type="SUPFAM" id="SSF53254">
    <property type="entry name" value="Phosphoglycerate mutase-like"/>
    <property type="match status" value="1"/>
</dbReference>
<dbReference type="Proteomes" id="UP000297914">
    <property type="component" value="Unassembled WGS sequence"/>
</dbReference>
<dbReference type="InterPro" id="IPR029033">
    <property type="entry name" value="His_PPase_superfam"/>
</dbReference>
<dbReference type="InterPro" id="IPR013078">
    <property type="entry name" value="His_Pase_superF_clade-1"/>
</dbReference>
<name>A0A5F0KFU0_9GAMM</name>
<sequence length="171" mass="18594">MQRTLLLARHAKSSWEEAGLPDRARPLAPRGLRDAPLMGGRLARAGGKPDLILSSPACRALSTARLIAEALGYPISRIAVDDRLYGSDVDILLEVVGEFADTLGCVMLVGHDPEFTALAHRFSSKITRMPTCAVACFTFDAPSWSALAARSLKGVSFDYPRLHRDERGHKP</sequence>
<dbReference type="PANTHER" id="PTHR47623">
    <property type="entry name" value="OS09G0287300 PROTEIN"/>
    <property type="match status" value="1"/>
</dbReference>
<dbReference type="Pfam" id="PF00300">
    <property type="entry name" value="His_Phos_1"/>
    <property type="match status" value="1"/>
</dbReference>
<keyword evidence="3" id="KW-1185">Reference proteome</keyword>
<gene>
    <name evidence="1" type="ORF">DRM93_01700</name>
    <name evidence="2" type="ORF">DRM94_01700</name>
</gene>